<dbReference type="Gene3D" id="3.40.630.30">
    <property type="match status" value="1"/>
</dbReference>
<keyword evidence="4" id="KW-0808">Transferase</keyword>
<protein>
    <submittedName>
        <fullName evidence="4">GNAT family N-acetyltransferase</fullName>
    </submittedName>
</protein>
<dbReference type="SUPFAM" id="SSF56317">
    <property type="entry name" value="Carbon-nitrogen hydrolase"/>
    <property type="match status" value="1"/>
</dbReference>
<comment type="similarity">
    <text evidence="1">Belongs to the carbon-nitrogen hydrolase superfamily. NIT1/NIT2 family.</text>
</comment>
<evidence type="ECO:0000313" key="5">
    <source>
        <dbReference type="Proteomes" id="UP000285517"/>
    </source>
</evidence>
<proteinExistence type="inferred from homology"/>
<dbReference type="SUPFAM" id="SSF55729">
    <property type="entry name" value="Acyl-CoA N-acyltransferases (Nat)"/>
    <property type="match status" value="1"/>
</dbReference>
<dbReference type="CDD" id="cd04301">
    <property type="entry name" value="NAT_SF"/>
    <property type="match status" value="1"/>
</dbReference>
<dbReference type="PROSITE" id="PS01227">
    <property type="entry name" value="UPF0012"/>
    <property type="match status" value="1"/>
</dbReference>
<evidence type="ECO:0000259" key="2">
    <source>
        <dbReference type="PROSITE" id="PS50263"/>
    </source>
</evidence>
<evidence type="ECO:0000259" key="3">
    <source>
        <dbReference type="PROSITE" id="PS51186"/>
    </source>
</evidence>
<evidence type="ECO:0000256" key="1">
    <source>
        <dbReference type="ARBA" id="ARBA00010613"/>
    </source>
</evidence>
<dbReference type="PANTHER" id="PTHR23088">
    <property type="entry name" value="NITRILASE-RELATED"/>
    <property type="match status" value="1"/>
</dbReference>
<dbReference type="CDD" id="cd07574">
    <property type="entry name" value="nitrilase_Rim1_like"/>
    <property type="match status" value="1"/>
</dbReference>
<dbReference type="Pfam" id="PF00795">
    <property type="entry name" value="CN_hydrolase"/>
    <property type="match status" value="1"/>
</dbReference>
<dbReference type="KEGG" id="aev:EI546_09230"/>
<dbReference type="GO" id="GO:0016747">
    <property type="term" value="F:acyltransferase activity, transferring groups other than amino-acyl groups"/>
    <property type="evidence" value="ECO:0007669"/>
    <property type="project" value="InterPro"/>
</dbReference>
<organism evidence="4 5">
    <name type="scientific">Aequorivita ciconiae</name>
    <dbReference type="NCBI Taxonomy" id="2494375"/>
    <lineage>
        <taxon>Bacteria</taxon>
        <taxon>Pseudomonadati</taxon>
        <taxon>Bacteroidota</taxon>
        <taxon>Flavobacteriia</taxon>
        <taxon>Flavobacteriales</taxon>
        <taxon>Flavobacteriaceae</taxon>
        <taxon>Aequorivita</taxon>
    </lineage>
</organism>
<dbReference type="Proteomes" id="UP000285517">
    <property type="component" value="Chromosome"/>
</dbReference>
<dbReference type="AlphaFoldDB" id="A0A410G3N9"/>
<sequence length="514" mass="59002">MDPKKIENIELKFLTLKDYKALKKATIQSYGGMPNSYWKMNEIGNLIEIFPEGQVLIMADGEIAGCALSIIVDFDELGEKHTYKDVTEDPNFEVHDPEGDVLYGIDVFIRPDFRGLRLGRRLYDYRKELCENLNLKSIVFGGRMPNYHLYSDKLSPKQYIEKVKRKQIDDPVLNFQISNDFHPVRVLKGYLEGDRASGEFAVLMEWDNIYYTKPVKKPKPTAIKSVVRLGLIQWQMRSYAGMEDLMHQAEYFIDSVAGYRCDFAMFPEFFNAPLMAEYNHMSEADAIRELAQHTKEITERMSQLSISYNINIITGSMPEIVRGKLYNVGYLCRRDGSVERFEKIHVTPDEERVWGMLNGNALKTFNTDCGKIGVLICYDVEFPELSRLLSDEGMDILFVPFLTDTQNGYSRVRLCAQARAVENECYVAIAGSVGNLPKVHNMDIQYAQSAVFTPCDFSFPNNGIKAEATPNTEMILVADVDIDLLRELHTFGAVRNLKDRRKDFYRLERVKKNA</sequence>
<name>A0A410G3N9_9FLAO</name>
<dbReference type="PROSITE" id="PS51186">
    <property type="entry name" value="GNAT"/>
    <property type="match status" value="1"/>
</dbReference>
<dbReference type="PANTHER" id="PTHR23088:SF50">
    <property type="entry name" value="HYDROLASE YHCX"/>
    <property type="match status" value="1"/>
</dbReference>
<dbReference type="EMBL" id="CP034951">
    <property type="protein sequence ID" value="QAA81892.1"/>
    <property type="molecule type" value="Genomic_DNA"/>
</dbReference>
<dbReference type="InterPro" id="IPR016181">
    <property type="entry name" value="Acyl_CoA_acyltransferase"/>
</dbReference>
<dbReference type="RefSeq" id="WP_128250273.1">
    <property type="nucleotide sequence ID" value="NZ_CP034951.1"/>
</dbReference>
<dbReference type="InterPro" id="IPR003010">
    <property type="entry name" value="C-N_Hydrolase"/>
</dbReference>
<dbReference type="InterPro" id="IPR000182">
    <property type="entry name" value="GNAT_dom"/>
</dbReference>
<feature type="domain" description="N-acetyltransferase" evidence="3">
    <location>
        <begin position="9"/>
        <end position="209"/>
    </location>
</feature>
<dbReference type="PROSITE" id="PS50263">
    <property type="entry name" value="CN_HYDROLASE"/>
    <property type="match status" value="1"/>
</dbReference>
<evidence type="ECO:0000313" key="4">
    <source>
        <dbReference type="EMBL" id="QAA81892.1"/>
    </source>
</evidence>
<dbReference type="Pfam" id="PF00583">
    <property type="entry name" value="Acetyltransf_1"/>
    <property type="match status" value="1"/>
</dbReference>
<dbReference type="Gene3D" id="3.60.110.10">
    <property type="entry name" value="Carbon-nitrogen hydrolase"/>
    <property type="match status" value="1"/>
</dbReference>
<reference evidence="4 5" key="1">
    <citation type="submission" date="2019-01" db="EMBL/GenBank/DDBJ databases">
        <title>Complete genome sequencing of Aequorivita sp. H23M31.</title>
        <authorList>
            <person name="Bae J.-W."/>
        </authorList>
    </citation>
    <scope>NUCLEOTIDE SEQUENCE [LARGE SCALE GENOMIC DNA]</scope>
    <source>
        <strain evidence="4 5">H23M31</strain>
    </source>
</reference>
<dbReference type="OrthoDB" id="9811121at2"/>
<feature type="domain" description="CN hydrolase" evidence="2">
    <location>
        <begin position="227"/>
        <end position="482"/>
    </location>
</feature>
<keyword evidence="5" id="KW-1185">Reference proteome</keyword>
<gene>
    <name evidence="4" type="ORF">EI546_09230</name>
</gene>
<dbReference type="InterPro" id="IPR001110">
    <property type="entry name" value="UPF0012_CS"/>
</dbReference>
<accession>A0A410G3N9</accession>
<dbReference type="InterPro" id="IPR036526">
    <property type="entry name" value="C-N_Hydrolase_sf"/>
</dbReference>